<dbReference type="Gene3D" id="2.60.40.10">
    <property type="entry name" value="Immunoglobulins"/>
    <property type="match status" value="1"/>
</dbReference>
<evidence type="ECO:0000256" key="2">
    <source>
        <dbReference type="SAM" id="MobiDB-lite"/>
    </source>
</evidence>
<feature type="domain" description="DUF6531" evidence="3">
    <location>
        <begin position="422"/>
        <end position="487"/>
    </location>
</feature>
<feature type="compositionally biased region" description="Low complexity" evidence="2">
    <location>
        <begin position="12"/>
        <end position="25"/>
    </location>
</feature>
<dbReference type="InterPro" id="IPR031325">
    <property type="entry name" value="RHS_repeat"/>
</dbReference>
<evidence type="ECO:0000313" key="5">
    <source>
        <dbReference type="EMBL" id="GAA2014846.1"/>
    </source>
</evidence>
<dbReference type="InterPro" id="IPR013783">
    <property type="entry name" value="Ig-like_fold"/>
</dbReference>
<dbReference type="InterPro" id="IPR045351">
    <property type="entry name" value="DUF6531"/>
</dbReference>
<dbReference type="PANTHER" id="PTHR32305:SF15">
    <property type="entry name" value="PROTEIN RHSA-RELATED"/>
    <property type="match status" value="1"/>
</dbReference>
<dbReference type="Gene3D" id="2.180.10.10">
    <property type="entry name" value="RHS repeat-associated core"/>
    <property type="match status" value="5"/>
</dbReference>
<dbReference type="InterPro" id="IPR056823">
    <property type="entry name" value="TEN-like_YD-shell"/>
</dbReference>
<dbReference type="NCBIfam" id="TIGR01643">
    <property type="entry name" value="YD_repeat_2x"/>
    <property type="match status" value="6"/>
</dbReference>
<feature type="region of interest" description="Disordered" evidence="2">
    <location>
        <begin position="1542"/>
        <end position="1564"/>
    </location>
</feature>
<dbReference type="Pfam" id="PF20148">
    <property type="entry name" value="DUF6531"/>
    <property type="match status" value="1"/>
</dbReference>
<organism evidence="5 6">
    <name type="scientific">Catenulispora yoronensis</name>
    <dbReference type="NCBI Taxonomy" id="450799"/>
    <lineage>
        <taxon>Bacteria</taxon>
        <taxon>Bacillati</taxon>
        <taxon>Actinomycetota</taxon>
        <taxon>Actinomycetes</taxon>
        <taxon>Catenulisporales</taxon>
        <taxon>Catenulisporaceae</taxon>
        <taxon>Catenulispora</taxon>
    </lineage>
</organism>
<dbReference type="EMBL" id="BAAAQN010000003">
    <property type="protein sequence ID" value="GAA2014846.1"/>
    <property type="molecule type" value="Genomic_DNA"/>
</dbReference>
<dbReference type="InterPro" id="IPR022385">
    <property type="entry name" value="Rhs_assc_core"/>
</dbReference>
<proteinExistence type="predicted"/>
<feature type="region of interest" description="Disordered" evidence="2">
    <location>
        <begin position="2341"/>
        <end position="2362"/>
    </location>
</feature>
<accession>A0ABP5F4Y8</accession>
<feature type="domain" description="Teneurin-like YD-shell" evidence="4">
    <location>
        <begin position="974"/>
        <end position="1355"/>
    </location>
</feature>
<keyword evidence="1" id="KW-0677">Repeat</keyword>
<feature type="region of interest" description="Disordered" evidence="2">
    <location>
        <begin position="2213"/>
        <end position="2264"/>
    </location>
</feature>
<dbReference type="InterPro" id="IPR006530">
    <property type="entry name" value="YD"/>
</dbReference>
<dbReference type="PANTHER" id="PTHR32305">
    <property type="match status" value="1"/>
</dbReference>
<evidence type="ECO:0000259" key="3">
    <source>
        <dbReference type="Pfam" id="PF20148"/>
    </source>
</evidence>
<dbReference type="Pfam" id="PF25023">
    <property type="entry name" value="TEN_YD-shell"/>
    <property type="match status" value="1"/>
</dbReference>
<dbReference type="NCBIfam" id="TIGR03696">
    <property type="entry name" value="Rhs_assc_core"/>
    <property type="match status" value="1"/>
</dbReference>
<keyword evidence="6" id="KW-1185">Reference proteome</keyword>
<feature type="region of interest" description="Disordered" evidence="2">
    <location>
        <begin position="12"/>
        <end position="60"/>
    </location>
</feature>
<evidence type="ECO:0000313" key="6">
    <source>
        <dbReference type="Proteomes" id="UP001500751"/>
    </source>
</evidence>
<sequence>MVTAAMAVTVMSVSPPPVSGSVPSRVDSRPLPPGVVSQPATPPPAGPTQTPDSGSGPRHDAIQKFLAADRPQAAAQVATPLTAEAKQRADKLATARAKHLTDAAGPDDGAPPAPRRRGLKAYEDSDFGAAAEIPLVAKLNYVTAAATTSASAVTSASTAAAADTGYGATYSPATTFDVQPSYSSPGYMWVTVANTGTFTWTANSVSLGYHLNRSDGTVVNYNGLSSRITTDVPPGYQVQIYASIQYLPAGNFELVWDLRDSTGFFSAQHVVAARAIQFVVPHYPPAGLLNNPPDGGTVDSTAPTLNVVVRADGTVANGVDFQVCTSPADPDTGGNTCWYSPRRTVPWTTGSFAGNVSWNPPANTLKWNTAYYWRARVADSSFTTPWSDFSSFIPVVTTTDGAHYATGSGATDTVGVDLYLNNYTRTEKDFTVQAPGFDLDFKRTYNSANTMSGSFGQGWSSILDMRTSVSPAGILSVNYPDGRQVNYGKDPDGSYVPAYGESGEARVLGPDLLILDGASYYFNASGRLYEIDPPTYQSSGGGSRKLYPIVFGYNGTGQVIRIGEGDDFNLVVGWTADGHVASIGQLSGSRFWTYDYTGGRLAHACDPRTDLSACTAYAWTGSQLTSFSNPNGAAETTTITYNANGTVASVKVPGVDSAHSTWQYTRATPPAGSPMDAKLVDVVTDPRGTSMSYEFSYTGRLRARWYGNGVPGPNQERLWTYGPWGQVASLYDENGNITSYAFGPEGWLGAVTRWRDGQTQVTTSYQHDTFEGGVLLPATDQRYGKVTQILDADMHVTTMAYNADGNVVSQSVAPSRGAAPIATTTHTYTCDGNTASPIVVNDPTIPGYNTLQPCGLLASTTDPDGRVTTYAYDHIGHLTKVTTPAGEVTNTYYDATGHVAKKIVVTGSTSAETDYTYDADGRVLTTKDPAVVNPITGVTHQLLTTNTYDADGNLKSSTQSDLTPVSASGDAPRTTAYTYDGLGKQVAATVNGTRVASAMYDALGEMIRRTDGNGGIYLFGYTQLGAPTTTTLTNFVDDPTVTGGVVRKVVLANNQYDPGGRLLSTTGPMGRSVAYTYTYDDLQLTETLQNYQDSPNGPAYNLVLHRYTYDPAGNQTKDSAGNGARVTTTAYDALNRKTTEVLDPAGLNRSTAYAYAPSGDLLTTTLTGGGRTEKTSNGYSAAGQLYQVSVKNDTSADLVTTFQRDTSGRVVAQTDPRGSAAFGSTTPPASAYTLTNAYDTLGRLVSVKAPQVQVEDGSGGAATAAAPTSTRGYDAFGEVTDVRDPNGAVTHTVFDALGRKTEVDYPTATEPNGAKLAPTEKWTYDANGNILTHTDQRGQVTSFVYDRRNRAVQVTAPAAASGAAAGVTKHVFDDDDNLLSEVDPTGAQTLKTYDVMDRVATVVEVVRNGTATPSQYTTTNAYNVFGDLTGQGTADTLASWTYDAAGEVATSTESGRGVTTYQYDVGGRVVSATDPLGRTTTAAYDLAGRQTKVSQYDQAKVLMSSESYGYDAAGDLTSLQDGRGNTWSAAYDPARRRISITDPATVGNDGVTVPGARTTTGYDPAGQVTRVTDARGNSTWSTFDSLGNPVGRVEPATAAQPNLADRTWTASYNAAGDPVATTAPGGVSTASVYDNLGRLTTRTGAGAEGATAPKNFGYDLDGRVTSISSSALSPMTFTYDDRGLVLTAVTGAPGGTGTATSSNSYDAEGRLVTRLDGASRTSFKYSGMADVAAENDTLSSTTRQYTYDSAGQLTSEKDIVSSVAGPVYGYAYDGLGRLTTHTASDASGAQTGLLKYTFDAADNLTGKTGTGVFAAEGAHTYTYDAANRLLADATSANGAVTGQERYAWDAVGNRVGVTDLTASGATSWSATATFDQRDRVQTVSATDATTTYAWSARGTLASTTKKAAATGATTTTTAQFDAFDRMVADGTATYSYDALDRLQGNGQAGGAVSQYPAGGLEPTVDGPSRYVRMDDGSSLPMAAKPSAGGSVQGLLHNVHGDVIAGVDPKTGSVTGSAAYSAFGVPKSVSGTMPAAGFQGGYTSPVTGRVYAQSRWYDPTAGIFLSEDSDAPGISAAVDTNLYAYAGANPTSRSDTDGHNWMTALGHVGGTLADWAESVGDVGGYIDDFADLAVEGWAEIAAAGEEIGGAVAAVAEAAVPALEAAGIAGLEIGGAGAICVVSCLALVVGAIVVITVGAIAYELYVNTDGSMSYKGTADSPSGSQTPARPVTPPGTGPGIDTTPAGNPAGGGDPAGGAPQPPAPVVTSISTFNTTATWQTVTKWYDDTYVYTRTDTYSQVTTTTYTYYSNGSYTWSRILGGITDTWHTVAQLLIDFSDPIHIPTPTGDEIPGPTAPGNNAGQASADGSCGLGGSILSCVLDSADLPVGAVSDPGDPGLRIGECSMQLANWQCLPDGTRLNPETGEKVRTPVPGFTPQDLGCDVNLGHGELESCPQGIHPDWEKDKPWTACPCKQPPIKARKLLTYAGRMFKNSQKAVKAVVKASKSAAHDGHGQTAAADPITGWIVGVVALAAVIKDYRKYRKK</sequence>
<comment type="caution">
    <text evidence="5">The sequence shown here is derived from an EMBL/GenBank/DDBJ whole genome shotgun (WGS) entry which is preliminary data.</text>
</comment>
<reference evidence="6" key="1">
    <citation type="journal article" date="2019" name="Int. J. Syst. Evol. Microbiol.">
        <title>The Global Catalogue of Microorganisms (GCM) 10K type strain sequencing project: providing services to taxonomists for standard genome sequencing and annotation.</title>
        <authorList>
            <consortium name="The Broad Institute Genomics Platform"/>
            <consortium name="The Broad Institute Genome Sequencing Center for Infectious Disease"/>
            <person name="Wu L."/>
            <person name="Ma J."/>
        </authorList>
    </citation>
    <scope>NUCLEOTIDE SEQUENCE [LARGE SCALE GENOMIC DNA]</scope>
    <source>
        <strain evidence="6">JCM 16014</strain>
    </source>
</reference>
<dbReference type="Proteomes" id="UP001500751">
    <property type="component" value="Unassembled WGS sequence"/>
</dbReference>
<gene>
    <name evidence="5" type="ORF">GCM10009839_07430</name>
</gene>
<protein>
    <submittedName>
        <fullName evidence="5">Uncharacterized protein</fullName>
    </submittedName>
</protein>
<name>A0ABP5F4Y8_9ACTN</name>
<evidence type="ECO:0000259" key="4">
    <source>
        <dbReference type="Pfam" id="PF25023"/>
    </source>
</evidence>
<evidence type="ECO:0000256" key="1">
    <source>
        <dbReference type="ARBA" id="ARBA00022737"/>
    </source>
</evidence>
<feature type="region of interest" description="Disordered" evidence="2">
    <location>
        <begin position="80"/>
        <end position="118"/>
    </location>
</feature>
<dbReference type="InterPro" id="IPR050708">
    <property type="entry name" value="T6SS_VgrG/RHS"/>
</dbReference>
<dbReference type="Pfam" id="PF05593">
    <property type="entry name" value="RHS_repeat"/>
    <property type="match status" value="5"/>
</dbReference>